<dbReference type="CDD" id="cd00402">
    <property type="entry name" value="Riboflavin_synthase_like"/>
    <property type="match status" value="1"/>
</dbReference>
<evidence type="ECO:0000256" key="8">
    <source>
        <dbReference type="ARBA" id="ARBA00022737"/>
    </source>
</evidence>
<dbReference type="GO" id="GO:0009231">
    <property type="term" value="P:riboflavin biosynthetic process"/>
    <property type="evidence" value="ECO:0007669"/>
    <property type="project" value="UniProtKB-KW"/>
</dbReference>
<comment type="catalytic activity">
    <reaction evidence="1">
        <text>2 6,7-dimethyl-8-(1-D-ribityl)lumazine + H(+) = 5-amino-6-(D-ribitylamino)uracil + riboflavin</text>
        <dbReference type="Rhea" id="RHEA:20772"/>
        <dbReference type="ChEBI" id="CHEBI:15378"/>
        <dbReference type="ChEBI" id="CHEBI:15934"/>
        <dbReference type="ChEBI" id="CHEBI:57986"/>
        <dbReference type="ChEBI" id="CHEBI:58201"/>
        <dbReference type="EC" id="2.5.1.9"/>
    </reaction>
</comment>
<proteinExistence type="predicted"/>
<dbReference type="Gene3D" id="2.40.30.20">
    <property type="match status" value="2"/>
</dbReference>
<dbReference type="NCBIfam" id="NF006767">
    <property type="entry name" value="PRK09289.1"/>
    <property type="match status" value="1"/>
</dbReference>
<accession>A0A6G9VQI9</accession>
<evidence type="ECO:0000256" key="2">
    <source>
        <dbReference type="ARBA" id="ARBA00002803"/>
    </source>
</evidence>
<reference evidence="10 11" key="1">
    <citation type="journal article" date="2017" name="Environ. Sci. Technol.">
        <title>Organohalide Respiration with Chlorinated Ethenes under Low pH Conditions.</title>
        <authorList>
            <person name="Yang Y."/>
            <person name="Capiro N.L."/>
            <person name="Marcet T.F."/>
            <person name="Yan J."/>
            <person name="Pennell K.D."/>
            <person name="Loffler F.E."/>
        </authorList>
    </citation>
    <scope>NUCLEOTIDE SEQUENCE [LARGE SCALE GENOMIC DNA]</scope>
    <source>
        <strain evidence="10 11">ACSDCE</strain>
    </source>
</reference>
<dbReference type="EMBL" id="CP039734">
    <property type="protein sequence ID" value="QIR75422.1"/>
    <property type="molecule type" value="Genomic_DNA"/>
</dbReference>
<evidence type="ECO:0000256" key="7">
    <source>
        <dbReference type="ARBA" id="ARBA00022679"/>
    </source>
</evidence>
<dbReference type="PANTHER" id="PTHR21098:SF12">
    <property type="entry name" value="RIBOFLAVIN SYNTHASE"/>
    <property type="match status" value="1"/>
</dbReference>
<dbReference type="GO" id="GO:0004746">
    <property type="term" value="F:riboflavin synthase activity"/>
    <property type="evidence" value="ECO:0007669"/>
    <property type="project" value="UniProtKB-UniRule"/>
</dbReference>
<dbReference type="AlphaFoldDB" id="A0A6G9VQI9"/>
<keyword evidence="8" id="KW-0677">Repeat</keyword>
<evidence type="ECO:0000256" key="6">
    <source>
        <dbReference type="ARBA" id="ARBA00022619"/>
    </source>
</evidence>
<dbReference type="PANTHER" id="PTHR21098">
    <property type="entry name" value="RIBOFLAVIN SYNTHASE ALPHA CHAIN"/>
    <property type="match status" value="1"/>
</dbReference>
<protein>
    <recommendedName>
        <fullName evidence="5 9">Riboflavin synthase</fullName>
        <ecNumber evidence="4 9">2.5.1.9</ecNumber>
    </recommendedName>
</protein>
<evidence type="ECO:0000256" key="4">
    <source>
        <dbReference type="ARBA" id="ARBA00012827"/>
    </source>
</evidence>
<evidence type="ECO:0000313" key="10">
    <source>
        <dbReference type="EMBL" id="QIR75422.1"/>
    </source>
</evidence>
<dbReference type="NCBIfam" id="TIGR00187">
    <property type="entry name" value="ribE"/>
    <property type="match status" value="1"/>
</dbReference>
<gene>
    <name evidence="10" type="ORF">FA584_04060</name>
</gene>
<dbReference type="Proteomes" id="UP000502831">
    <property type="component" value="Chromosome"/>
</dbReference>
<dbReference type="SUPFAM" id="SSF63380">
    <property type="entry name" value="Riboflavin synthase domain-like"/>
    <property type="match status" value="2"/>
</dbReference>
<dbReference type="EC" id="2.5.1.9" evidence="4 9"/>
<dbReference type="InterPro" id="IPR017938">
    <property type="entry name" value="Riboflavin_synthase-like_b-brl"/>
</dbReference>
<evidence type="ECO:0000313" key="11">
    <source>
        <dbReference type="Proteomes" id="UP000502831"/>
    </source>
</evidence>
<evidence type="ECO:0000256" key="1">
    <source>
        <dbReference type="ARBA" id="ARBA00000968"/>
    </source>
</evidence>
<keyword evidence="7 10" id="KW-0808">Transferase</keyword>
<comment type="pathway">
    <text evidence="3">Cofactor biosynthesis; riboflavin biosynthesis; riboflavin from 2-hydroxy-3-oxobutyl phosphate and 5-amino-6-(D-ribitylamino)uracil: step 2/2.</text>
</comment>
<evidence type="ECO:0000256" key="5">
    <source>
        <dbReference type="ARBA" id="ARBA00013950"/>
    </source>
</evidence>
<dbReference type="InterPro" id="IPR001783">
    <property type="entry name" value="Lumazine-bd"/>
</dbReference>
<dbReference type="RefSeq" id="WP_167749460.1">
    <property type="nucleotide sequence ID" value="NZ_CP039734.2"/>
</dbReference>
<name>A0A6G9VQI9_9BACT</name>
<comment type="function">
    <text evidence="2">Catalyzes the dismutation of two molecules of 6,7-dimethyl-8-ribityllumazine, resulting in the formation of riboflavin and 5-amino-6-(D-ribitylamino)uracil.</text>
</comment>
<dbReference type="PROSITE" id="PS51177">
    <property type="entry name" value="LUMAZINE_BIND"/>
    <property type="match status" value="2"/>
</dbReference>
<dbReference type="InterPro" id="IPR026017">
    <property type="entry name" value="Lumazine-bd_dom"/>
</dbReference>
<dbReference type="Pfam" id="PF00677">
    <property type="entry name" value="Lum_binding"/>
    <property type="match status" value="2"/>
</dbReference>
<evidence type="ECO:0000256" key="9">
    <source>
        <dbReference type="NCBIfam" id="TIGR00187"/>
    </source>
</evidence>
<keyword evidence="6" id="KW-0686">Riboflavin biosynthesis</keyword>
<dbReference type="PIRSF" id="PIRSF000498">
    <property type="entry name" value="Riboflavin_syn_A"/>
    <property type="match status" value="1"/>
</dbReference>
<dbReference type="FunFam" id="2.40.30.20:FF:000004">
    <property type="entry name" value="Riboflavin synthase, alpha subunit"/>
    <property type="match status" value="1"/>
</dbReference>
<sequence>MFTGLIREFAEVKSYSSNILTLRATYKPKIGDSIAVNGACLTVIQLFEGGFSVELSLESRSLLAVENLKGKVHIEPALALGDRLDGHMVQGHVDCVGVIEHLNQRENGLDIEVSIPEKQITFVIPKGSITIDGVSLTVNDVSKKSFRLTIIPHTLEKTLIGSYKIGRKVNVETDMFARYLYHMFQKKDALDWNGVDRIMAIY</sequence>
<dbReference type="InterPro" id="IPR023366">
    <property type="entry name" value="ATP_synth_asu-like_sf"/>
</dbReference>
<evidence type="ECO:0000256" key="3">
    <source>
        <dbReference type="ARBA" id="ARBA00004887"/>
    </source>
</evidence>
<organism evidence="10 11">
    <name type="scientific">Sulfurospirillum diekertiae</name>
    <dbReference type="NCBI Taxonomy" id="1854492"/>
    <lineage>
        <taxon>Bacteria</taxon>
        <taxon>Pseudomonadati</taxon>
        <taxon>Campylobacterota</taxon>
        <taxon>Epsilonproteobacteria</taxon>
        <taxon>Campylobacterales</taxon>
        <taxon>Sulfurospirillaceae</taxon>
        <taxon>Sulfurospirillum</taxon>
    </lineage>
</organism>